<organism evidence="2 3">
    <name type="scientific">Eumeta variegata</name>
    <name type="common">Bagworm moth</name>
    <name type="synonym">Eumeta japonica</name>
    <dbReference type="NCBI Taxonomy" id="151549"/>
    <lineage>
        <taxon>Eukaryota</taxon>
        <taxon>Metazoa</taxon>
        <taxon>Ecdysozoa</taxon>
        <taxon>Arthropoda</taxon>
        <taxon>Hexapoda</taxon>
        <taxon>Insecta</taxon>
        <taxon>Pterygota</taxon>
        <taxon>Neoptera</taxon>
        <taxon>Endopterygota</taxon>
        <taxon>Lepidoptera</taxon>
        <taxon>Glossata</taxon>
        <taxon>Ditrysia</taxon>
        <taxon>Tineoidea</taxon>
        <taxon>Psychidae</taxon>
        <taxon>Oiketicinae</taxon>
        <taxon>Eumeta</taxon>
    </lineage>
</organism>
<protein>
    <submittedName>
        <fullName evidence="2">Uncharacterized protein</fullName>
    </submittedName>
</protein>
<feature type="compositionally biased region" description="Acidic residues" evidence="1">
    <location>
        <begin position="114"/>
        <end position="128"/>
    </location>
</feature>
<dbReference type="OrthoDB" id="8191541at2759"/>
<feature type="region of interest" description="Disordered" evidence="1">
    <location>
        <begin position="108"/>
        <end position="128"/>
    </location>
</feature>
<dbReference type="EMBL" id="BGZK01001149">
    <property type="protein sequence ID" value="GBP72532.1"/>
    <property type="molecule type" value="Genomic_DNA"/>
</dbReference>
<evidence type="ECO:0000256" key="1">
    <source>
        <dbReference type="SAM" id="MobiDB-lite"/>
    </source>
</evidence>
<comment type="caution">
    <text evidence="2">The sequence shown here is derived from an EMBL/GenBank/DDBJ whole genome shotgun (WGS) entry which is preliminary data.</text>
</comment>
<evidence type="ECO:0000313" key="3">
    <source>
        <dbReference type="Proteomes" id="UP000299102"/>
    </source>
</evidence>
<dbReference type="Proteomes" id="UP000299102">
    <property type="component" value="Unassembled WGS sequence"/>
</dbReference>
<feature type="region of interest" description="Disordered" evidence="1">
    <location>
        <begin position="62"/>
        <end position="82"/>
    </location>
</feature>
<keyword evidence="3" id="KW-1185">Reference proteome</keyword>
<name>A0A4C1YCH2_EUMVA</name>
<proteinExistence type="predicted"/>
<dbReference type="AlphaFoldDB" id="A0A4C1YCH2"/>
<sequence>MLRNARPESSAEDVLNVAESIIRLVSDFPHVFHSPLKKQCILRFIMSQRDQNISRWLEECDSDSEDQRDVPEIPNEDCSDVEDVPVDHVIDGECQSDSDIDVDELNEDVNNLPVDDDDLPVDDDASSDDDVPLARYRNYFGKNRFRWSSQAPVSRSRTLQHNIVCQPPGLKRNFRYVLNRNTVPIDIWQLFSLMIC</sequence>
<gene>
    <name evidence="2" type="ORF">EVAR_9676_1</name>
</gene>
<evidence type="ECO:0000313" key="2">
    <source>
        <dbReference type="EMBL" id="GBP72532.1"/>
    </source>
</evidence>
<reference evidence="2 3" key="1">
    <citation type="journal article" date="2019" name="Commun. Biol.">
        <title>The bagworm genome reveals a unique fibroin gene that provides high tensile strength.</title>
        <authorList>
            <person name="Kono N."/>
            <person name="Nakamura H."/>
            <person name="Ohtoshi R."/>
            <person name="Tomita M."/>
            <person name="Numata K."/>
            <person name="Arakawa K."/>
        </authorList>
    </citation>
    <scope>NUCLEOTIDE SEQUENCE [LARGE SCALE GENOMIC DNA]</scope>
</reference>
<accession>A0A4C1YCH2</accession>